<dbReference type="GO" id="GO:0048007">
    <property type="term" value="P:antigen processing and presentation, exogenous lipid antigen via MHC class Ib"/>
    <property type="evidence" value="ECO:0007669"/>
    <property type="project" value="TreeGrafter"/>
</dbReference>
<accession>A0AA41NHV4</accession>
<dbReference type="GO" id="GO:0048006">
    <property type="term" value="P:antigen processing and presentation, endogenous lipid antigen via MHC class Ib"/>
    <property type="evidence" value="ECO:0007669"/>
    <property type="project" value="TreeGrafter"/>
</dbReference>
<dbReference type="Gene3D" id="2.60.40.10">
    <property type="entry name" value="Immunoglobulins"/>
    <property type="match status" value="1"/>
</dbReference>
<comment type="caution">
    <text evidence="18">The sequence shown here is derived from an EMBL/GenBank/DDBJ whole genome shotgun (WGS) entry which is preliminary data.</text>
</comment>
<dbReference type="EMBL" id="JAATJV010439889">
    <property type="protein sequence ID" value="MBZ3890468.1"/>
    <property type="molecule type" value="Genomic_DNA"/>
</dbReference>
<dbReference type="InterPro" id="IPR036179">
    <property type="entry name" value="Ig-like_dom_sf"/>
</dbReference>
<proteinExistence type="predicted"/>
<evidence type="ECO:0000256" key="14">
    <source>
        <dbReference type="ARBA" id="ARBA00023319"/>
    </source>
</evidence>
<evidence type="ECO:0000256" key="12">
    <source>
        <dbReference type="ARBA" id="ARBA00023180"/>
    </source>
</evidence>
<keyword evidence="5" id="KW-0812">Transmembrane</keyword>
<keyword evidence="4" id="KW-1003">Cell membrane</keyword>
<keyword evidence="12" id="KW-0325">Glycoprotein</keyword>
<evidence type="ECO:0000256" key="9">
    <source>
        <dbReference type="ARBA" id="ARBA00023130"/>
    </source>
</evidence>
<evidence type="ECO:0000256" key="3">
    <source>
        <dbReference type="ARBA" id="ARBA00004656"/>
    </source>
</evidence>
<dbReference type="InterPro" id="IPR013783">
    <property type="entry name" value="Ig-like_fold"/>
</dbReference>
<keyword evidence="7" id="KW-0391">Immunity</keyword>
<evidence type="ECO:0000259" key="17">
    <source>
        <dbReference type="PROSITE" id="PS50835"/>
    </source>
</evidence>
<evidence type="ECO:0000256" key="16">
    <source>
        <dbReference type="ARBA" id="ARBA00038793"/>
    </source>
</evidence>
<dbReference type="InterPro" id="IPR011162">
    <property type="entry name" value="MHC_I/II-like_Ag-recog"/>
</dbReference>
<dbReference type="InterPro" id="IPR007110">
    <property type="entry name" value="Ig-like_dom"/>
</dbReference>
<comment type="subunit">
    <text evidence="16">Heterodimer with B2M (beta-2-microglobulin). Interacts with saposin C.</text>
</comment>
<dbReference type="Pfam" id="PF07654">
    <property type="entry name" value="C1-set"/>
    <property type="match status" value="1"/>
</dbReference>
<dbReference type="GO" id="GO:0051135">
    <property type="term" value="P:positive regulation of NK T cell activation"/>
    <property type="evidence" value="ECO:0007669"/>
    <property type="project" value="UniProtKB-ARBA"/>
</dbReference>
<evidence type="ECO:0000256" key="11">
    <source>
        <dbReference type="ARBA" id="ARBA00023157"/>
    </source>
</evidence>
<organism evidence="18 19">
    <name type="scientific">Sciurus carolinensis</name>
    <name type="common">Eastern gray squirrel</name>
    <dbReference type="NCBI Taxonomy" id="30640"/>
    <lineage>
        <taxon>Eukaryota</taxon>
        <taxon>Metazoa</taxon>
        <taxon>Chordata</taxon>
        <taxon>Craniata</taxon>
        <taxon>Vertebrata</taxon>
        <taxon>Euteleostomi</taxon>
        <taxon>Mammalia</taxon>
        <taxon>Eutheria</taxon>
        <taxon>Euarchontoglires</taxon>
        <taxon>Glires</taxon>
        <taxon>Rodentia</taxon>
        <taxon>Sciuromorpha</taxon>
        <taxon>Sciuridae</taxon>
        <taxon>Sciurinae</taxon>
        <taxon>Sciurini</taxon>
        <taxon>Sciurus</taxon>
    </lineage>
</organism>
<dbReference type="InterPro" id="IPR037055">
    <property type="entry name" value="MHC_I-like_Ag-recog_sf"/>
</dbReference>
<evidence type="ECO:0000256" key="13">
    <source>
        <dbReference type="ARBA" id="ARBA00023228"/>
    </source>
</evidence>
<dbReference type="CDD" id="cd21029">
    <property type="entry name" value="IgC1_CD1"/>
    <property type="match status" value="1"/>
</dbReference>
<evidence type="ECO:0000256" key="1">
    <source>
        <dbReference type="ARBA" id="ARBA00004251"/>
    </source>
</evidence>
<dbReference type="GO" id="GO:0010008">
    <property type="term" value="C:endosome membrane"/>
    <property type="evidence" value="ECO:0007669"/>
    <property type="project" value="UniProtKB-SubCell"/>
</dbReference>
<evidence type="ECO:0000256" key="7">
    <source>
        <dbReference type="ARBA" id="ARBA00022859"/>
    </source>
</evidence>
<dbReference type="FunFam" id="2.60.40.10:FF:000254">
    <property type="entry name" value="Antigen-presenting glycoprotein CD1d1"/>
    <property type="match status" value="1"/>
</dbReference>
<dbReference type="GO" id="GO:0032753">
    <property type="term" value="P:positive regulation of interleukin-4 production"/>
    <property type="evidence" value="ECO:0007669"/>
    <property type="project" value="UniProtKB-ARBA"/>
</dbReference>
<reference evidence="18" key="1">
    <citation type="submission" date="2020-03" db="EMBL/GenBank/DDBJ databases">
        <title>Studies in the Genomics of Life Span.</title>
        <authorList>
            <person name="Glass D."/>
        </authorList>
    </citation>
    <scope>NUCLEOTIDE SEQUENCE</scope>
    <source>
        <strain evidence="18">SUZIE</strain>
        <tissue evidence="18">Muscle</tissue>
    </source>
</reference>
<keyword evidence="10" id="KW-0472">Membrane</keyword>
<evidence type="ECO:0000256" key="4">
    <source>
        <dbReference type="ARBA" id="ARBA00022475"/>
    </source>
</evidence>
<evidence type="ECO:0000256" key="6">
    <source>
        <dbReference type="ARBA" id="ARBA00022753"/>
    </source>
</evidence>
<keyword evidence="11" id="KW-1015">Disulfide bond</keyword>
<dbReference type="GO" id="GO:0009897">
    <property type="term" value="C:external side of plasma membrane"/>
    <property type="evidence" value="ECO:0007669"/>
    <property type="project" value="TreeGrafter"/>
</dbReference>
<dbReference type="GO" id="GO:0030884">
    <property type="term" value="F:exogenous lipid antigen binding"/>
    <property type="evidence" value="ECO:0007669"/>
    <property type="project" value="TreeGrafter"/>
</dbReference>
<evidence type="ECO:0000256" key="10">
    <source>
        <dbReference type="ARBA" id="ARBA00023136"/>
    </source>
</evidence>
<dbReference type="GO" id="GO:0032743">
    <property type="term" value="P:positive regulation of interleukin-2 production"/>
    <property type="evidence" value="ECO:0007669"/>
    <property type="project" value="UniProtKB-ARBA"/>
</dbReference>
<dbReference type="GO" id="GO:0030883">
    <property type="term" value="F:endogenous lipid antigen binding"/>
    <property type="evidence" value="ECO:0007669"/>
    <property type="project" value="TreeGrafter"/>
</dbReference>
<keyword evidence="9" id="KW-1064">Adaptive immunity</keyword>
<evidence type="ECO:0000256" key="8">
    <source>
        <dbReference type="ARBA" id="ARBA00022989"/>
    </source>
</evidence>
<sequence>MTWYEEKICQLKRGSHYRVLRESITEMRDQTPAESQKSSVSGMLLLLLVLLAVLFPGGDNQEASQGPTSYRVMQISSFANSTWTQNRGSGWLDDLQIHGWNSDTGTAIFLKPWSKGNLSDEEVTELEEIFRVYFFGFTREVQERISDLQLEYPFEIQGVAGCELHSGGTTESFLKGAIEGLEFLSINYTCWPSPGGGSRAEKVCELVAKYKGIFDTIENLLYETCPRYLLSVLEAGKEDLQRQVKPKVWLSSGPSPRPGHLLLVCHVSGFYPKHVWVMWMRGEQEQLGTQQGDFLPNVDGTWYLRATLDVAAKEAGGLACRVKHSSLGGQDLVLYWGEKELGPRLEMGGDDAHA</sequence>
<dbReference type="SMART" id="SM00407">
    <property type="entry name" value="IGc1"/>
    <property type="match status" value="1"/>
</dbReference>
<evidence type="ECO:0000256" key="2">
    <source>
        <dbReference type="ARBA" id="ARBA00004608"/>
    </source>
</evidence>
<dbReference type="InterPro" id="IPR050208">
    <property type="entry name" value="MHC_class-I_related"/>
</dbReference>
<dbReference type="PROSITE" id="PS50835">
    <property type="entry name" value="IG_LIKE"/>
    <property type="match status" value="1"/>
</dbReference>
<dbReference type="GO" id="GO:0002250">
    <property type="term" value="P:adaptive immune response"/>
    <property type="evidence" value="ECO:0007669"/>
    <property type="project" value="UniProtKB-KW"/>
</dbReference>
<dbReference type="GO" id="GO:0001916">
    <property type="term" value="P:positive regulation of T cell mediated cytotoxicity"/>
    <property type="evidence" value="ECO:0007669"/>
    <property type="project" value="TreeGrafter"/>
</dbReference>
<dbReference type="SUPFAM" id="SSF48726">
    <property type="entry name" value="Immunoglobulin"/>
    <property type="match status" value="1"/>
</dbReference>
<dbReference type="InterPro" id="IPR003597">
    <property type="entry name" value="Ig_C1-set"/>
</dbReference>
<dbReference type="AlphaFoldDB" id="A0AA41NHV4"/>
<evidence type="ECO:0000256" key="5">
    <source>
        <dbReference type="ARBA" id="ARBA00022692"/>
    </source>
</evidence>
<keyword evidence="6" id="KW-0967">Endosome</keyword>
<keyword evidence="19" id="KW-1185">Reference proteome</keyword>
<evidence type="ECO:0000313" key="18">
    <source>
        <dbReference type="EMBL" id="MBZ3890468.1"/>
    </source>
</evidence>
<dbReference type="PANTHER" id="PTHR16675">
    <property type="entry name" value="MHC CLASS I-RELATED"/>
    <property type="match status" value="1"/>
</dbReference>
<keyword evidence="13" id="KW-0458">Lysosome</keyword>
<keyword evidence="14" id="KW-0393">Immunoglobulin domain</keyword>
<dbReference type="FunFam" id="3.30.500.10:FF:000002">
    <property type="entry name" value="Antigen-presenting glycoprotein CD1d1"/>
    <property type="match status" value="1"/>
</dbReference>
<dbReference type="PANTHER" id="PTHR16675:SF130">
    <property type="entry name" value="T-CELL SURFACE GLYCOPROTEIN CD1B"/>
    <property type="match status" value="1"/>
</dbReference>
<gene>
    <name evidence="18" type="ORF">SUZIE_208110</name>
</gene>
<evidence type="ECO:0000256" key="15">
    <source>
        <dbReference type="ARBA" id="ARBA00037203"/>
    </source>
</evidence>
<name>A0AA41NHV4_SCICA</name>
<keyword evidence="8" id="KW-1133">Transmembrane helix</keyword>
<comment type="function">
    <text evidence="15">Antigen-presenting protein that binds self and non-self lipid and glycolipid antigens and presents them to T-cell receptors on natural killer T-cells.</text>
</comment>
<comment type="subcellular location">
    <subcellularLocation>
        <location evidence="1">Cell membrane</location>
        <topology evidence="1">Single-pass type I membrane protein</topology>
    </subcellularLocation>
    <subcellularLocation>
        <location evidence="2">Endosome membrane</location>
    </subcellularLocation>
    <subcellularLocation>
        <location evidence="3">Lysosome membrane</location>
    </subcellularLocation>
</comment>
<dbReference type="Proteomes" id="UP001166674">
    <property type="component" value="Unassembled WGS sequence"/>
</dbReference>
<dbReference type="GO" id="GO:0005765">
    <property type="term" value="C:lysosomal membrane"/>
    <property type="evidence" value="ECO:0007669"/>
    <property type="project" value="UniProtKB-SubCell"/>
</dbReference>
<dbReference type="GO" id="GO:0071723">
    <property type="term" value="F:lipopeptide binding"/>
    <property type="evidence" value="ECO:0007669"/>
    <property type="project" value="TreeGrafter"/>
</dbReference>
<protein>
    <submittedName>
        <fullName evidence="18">T-cell surface glycoprotein CD1b</fullName>
    </submittedName>
</protein>
<dbReference type="SUPFAM" id="SSF54452">
    <property type="entry name" value="MHC antigen-recognition domain"/>
    <property type="match status" value="1"/>
</dbReference>
<dbReference type="Gene3D" id="3.30.500.10">
    <property type="entry name" value="MHC class I-like antigen recognition-like"/>
    <property type="match status" value="1"/>
</dbReference>
<dbReference type="Pfam" id="PF16497">
    <property type="entry name" value="MHC_I_3"/>
    <property type="match status" value="1"/>
</dbReference>
<evidence type="ECO:0000313" key="19">
    <source>
        <dbReference type="Proteomes" id="UP001166674"/>
    </source>
</evidence>
<dbReference type="InterPro" id="IPR011161">
    <property type="entry name" value="MHC_I-like_Ag-recog"/>
</dbReference>
<feature type="domain" description="Ig-like" evidence="17">
    <location>
        <begin position="226"/>
        <end position="326"/>
    </location>
</feature>
<dbReference type="GO" id="GO:0005615">
    <property type="term" value="C:extracellular space"/>
    <property type="evidence" value="ECO:0007669"/>
    <property type="project" value="TreeGrafter"/>
</dbReference>